<name>A0A0P7ZM35_9EURY</name>
<proteinExistence type="predicted"/>
<evidence type="ECO:0000313" key="3">
    <source>
        <dbReference type="Proteomes" id="UP000050360"/>
    </source>
</evidence>
<reference evidence="2 3" key="1">
    <citation type="submission" date="2015-09" db="EMBL/GenBank/DDBJ databases">
        <title>A metagenomics-based metabolic model of nitrate-dependent anaerobic oxidation of methane by Methanoperedens-like archaea.</title>
        <authorList>
            <person name="Arshad A."/>
            <person name="Speth D.R."/>
            <person name="De Graaf R.M."/>
            <person name="Op Den Camp H.J."/>
            <person name="Jetten M.S."/>
            <person name="Welte C.U."/>
        </authorList>
    </citation>
    <scope>NUCLEOTIDE SEQUENCE [LARGE SCALE GENOMIC DNA]</scope>
</reference>
<keyword evidence="1" id="KW-1133">Transmembrane helix</keyword>
<dbReference type="Proteomes" id="UP000050360">
    <property type="component" value="Unassembled WGS sequence"/>
</dbReference>
<protein>
    <submittedName>
        <fullName evidence="2">Uncharacterized protein</fullName>
    </submittedName>
</protein>
<comment type="caution">
    <text evidence="2">The sequence shown here is derived from an EMBL/GenBank/DDBJ whole genome shotgun (WGS) entry which is preliminary data.</text>
</comment>
<sequence length="106" mass="11787">MSADFFIVLNSVASMIVIICSVLSFQLLVGISRELKGLKTMDAMWKNFIIMINLFILLGITRAVGSIGTVIFEGFYPVFEALLSVTLILFFVFAIQLSISIEEITE</sequence>
<feature type="transmembrane region" description="Helical" evidence="1">
    <location>
        <begin position="6"/>
        <end position="29"/>
    </location>
</feature>
<accession>A0A0P7ZM35</accession>
<feature type="transmembrane region" description="Helical" evidence="1">
    <location>
        <begin position="78"/>
        <end position="99"/>
    </location>
</feature>
<dbReference type="AlphaFoldDB" id="A0A0P7ZM35"/>
<evidence type="ECO:0000313" key="2">
    <source>
        <dbReference type="EMBL" id="KPQ45318.1"/>
    </source>
</evidence>
<gene>
    <name evidence="2" type="ORF">MPEBLZ_00088</name>
</gene>
<organism evidence="2 3">
    <name type="scientific">Candidatus Methanoperedens nitratireducens</name>
    <dbReference type="NCBI Taxonomy" id="1392998"/>
    <lineage>
        <taxon>Archaea</taxon>
        <taxon>Methanobacteriati</taxon>
        <taxon>Methanobacteriota</taxon>
        <taxon>Stenosarchaea group</taxon>
        <taxon>Methanomicrobia</taxon>
        <taxon>Methanosarcinales</taxon>
        <taxon>ANME-2 cluster</taxon>
        <taxon>Candidatus Methanoperedentaceae</taxon>
        <taxon>Candidatus Methanoperedens</taxon>
    </lineage>
</organism>
<feature type="transmembrane region" description="Helical" evidence="1">
    <location>
        <begin position="50"/>
        <end position="72"/>
    </location>
</feature>
<dbReference type="EMBL" id="LKCM01000012">
    <property type="protein sequence ID" value="KPQ45318.1"/>
    <property type="molecule type" value="Genomic_DNA"/>
</dbReference>
<keyword evidence="1" id="KW-0472">Membrane</keyword>
<evidence type="ECO:0000256" key="1">
    <source>
        <dbReference type="SAM" id="Phobius"/>
    </source>
</evidence>
<keyword evidence="1" id="KW-0812">Transmembrane</keyword>